<dbReference type="PANTHER" id="PTHR30537">
    <property type="entry name" value="HTH-TYPE TRANSCRIPTIONAL REGULATOR"/>
    <property type="match status" value="1"/>
</dbReference>
<evidence type="ECO:0000256" key="1">
    <source>
        <dbReference type="ARBA" id="ARBA00009437"/>
    </source>
</evidence>
<dbReference type="PROSITE" id="PS50931">
    <property type="entry name" value="HTH_LYSR"/>
    <property type="match status" value="1"/>
</dbReference>
<dbReference type="Gene3D" id="3.40.190.290">
    <property type="match status" value="1"/>
</dbReference>
<dbReference type="InterPro" id="IPR000847">
    <property type="entry name" value="LysR_HTH_N"/>
</dbReference>
<evidence type="ECO:0000256" key="4">
    <source>
        <dbReference type="ARBA" id="ARBA00023163"/>
    </source>
</evidence>
<comment type="similarity">
    <text evidence="1">Belongs to the LysR transcriptional regulatory family.</text>
</comment>
<evidence type="ECO:0000313" key="6">
    <source>
        <dbReference type="EMBL" id="MFD2309345.1"/>
    </source>
</evidence>
<protein>
    <submittedName>
        <fullName evidence="6">LysR family transcriptional regulator</fullName>
    </submittedName>
</protein>
<dbReference type="InterPro" id="IPR058163">
    <property type="entry name" value="LysR-type_TF_proteobact-type"/>
</dbReference>
<accession>A0ABW5E9L0</accession>
<comment type="caution">
    <text evidence="6">The sequence shown here is derived from an EMBL/GenBank/DDBJ whole genome shotgun (WGS) entry which is preliminary data.</text>
</comment>
<dbReference type="InterPro" id="IPR036390">
    <property type="entry name" value="WH_DNA-bd_sf"/>
</dbReference>
<dbReference type="Proteomes" id="UP001597425">
    <property type="component" value="Unassembled WGS sequence"/>
</dbReference>
<keyword evidence="4" id="KW-0804">Transcription</keyword>
<sequence length="301" mass="33183">MADPLTGVTVFVEAAEAGGFSAAAERLHLSRSAVGKTIARLEERLRTRLFHRTTRSQSLTTEGQLYYEHCKRALEQLRAGRALLESGRKTLSGRLRVSVPVIFGRHCVAPLLTGLAERHPELELELSFSDRNVELIEGGFDLAVRSGRLEGEGLVCRQIAGHRMCLCAAPAYLQRNGAPGTPAEITAHDAIVYTNAGRQRSWLFPRENGRNEEITPAARLRFDDLEAIADAACAGMGLAWLPYWLVRERLRSGALQQLLADGPDFSFPIHAIWPQTPQLPYRIRAAIDTLVESLPSLTQPG</sequence>
<proteinExistence type="inferred from homology"/>
<name>A0ABW5E9L0_9GAMM</name>
<dbReference type="EMBL" id="JBHUJD010000003">
    <property type="protein sequence ID" value="MFD2309345.1"/>
    <property type="molecule type" value="Genomic_DNA"/>
</dbReference>
<dbReference type="Pfam" id="PF00126">
    <property type="entry name" value="HTH_1"/>
    <property type="match status" value="1"/>
</dbReference>
<evidence type="ECO:0000313" key="7">
    <source>
        <dbReference type="Proteomes" id="UP001597425"/>
    </source>
</evidence>
<gene>
    <name evidence="6" type="ORF">ACFSKX_02860</name>
</gene>
<keyword evidence="2" id="KW-0805">Transcription regulation</keyword>
<reference evidence="7" key="1">
    <citation type="journal article" date="2019" name="Int. J. Syst. Evol. Microbiol.">
        <title>The Global Catalogue of Microorganisms (GCM) 10K type strain sequencing project: providing services to taxonomists for standard genome sequencing and annotation.</title>
        <authorList>
            <consortium name="The Broad Institute Genomics Platform"/>
            <consortium name="The Broad Institute Genome Sequencing Center for Infectious Disease"/>
            <person name="Wu L."/>
            <person name="Ma J."/>
        </authorList>
    </citation>
    <scope>NUCLEOTIDE SEQUENCE [LARGE SCALE GENOMIC DNA]</scope>
    <source>
        <strain evidence="7">KCTC 12848</strain>
    </source>
</reference>
<feature type="domain" description="HTH lysR-type" evidence="5">
    <location>
        <begin position="3"/>
        <end position="60"/>
    </location>
</feature>
<dbReference type="PANTHER" id="PTHR30537:SF5">
    <property type="entry name" value="HTH-TYPE TRANSCRIPTIONAL ACTIVATOR TTDR-RELATED"/>
    <property type="match status" value="1"/>
</dbReference>
<organism evidence="6 7">
    <name type="scientific">Microbulbifer halophilus</name>
    <dbReference type="NCBI Taxonomy" id="453963"/>
    <lineage>
        <taxon>Bacteria</taxon>
        <taxon>Pseudomonadati</taxon>
        <taxon>Pseudomonadota</taxon>
        <taxon>Gammaproteobacteria</taxon>
        <taxon>Cellvibrionales</taxon>
        <taxon>Microbulbiferaceae</taxon>
        <taxon>Microbulbifer</taxon>
    </lineage>
</organism>
<dbReference type="SUPFAM" id="SSF53850">
    <property type="entry name" value="Periplasmic binding protein-like II"/>
    <property type="match status" value="1"/>
</dbReference>
<dbReference type="PRINTS" id="PR00039">
    <property type="entry name" value="HTHLYSR"/>
</dbReference>
<dbReference type="RefSeq" id="WP_265720825.1">
    <property type="nucleotide sequence ID" value="NZ_JAPIVK010000006.1"/>
</dbReference>
<keyword evidence="3" id="KW-0238">DNA-binding</keyword>
<dbReference type="SUPFAM" id="SSF46785">
    <property type="entry name" value="Winged helix' DNA-binding domain"/>
    <property type="match status" value="1"/>
</dbReference>
<evidence type="ECO:0000256" key="2">
    <source>
        <dbReference type="ARBA" id="ARBA00023015"/>
    </source>
</evidence>
<evidence type="ECO:0000256" key="3">
    <source>
        <dbReference type="ARBA" id="ARBA00023125"/>
    </source>
</evidence>
<dbReference type="InterPro" id="IPR005119">
    <property type="entry name" value="LysR_subst-bd"/>
</dbReference>
<dbReference type="CDD" id="cd08475">
    <property type="entry name" value="PBP2_CrgA_like_6"/>
    <property type="match status" value="1"/>
</dbReference>
<dbReference type="InterPro" id="IPR036388">
    <property type="entry name" value="WH-like_DNA-bd_sf"/>
</dbReference>
<dbReference type="Gene3D" id="1.10.10.10">
    <property type="entry name" value="Winged helix-like DNA-binding domain superfamily/Winged helix DNA-binding domain"/>
    <property type="match status" value="1"/>
</dbReference>
<dbReference type="Pfam" id="PF03466">
    <property type="entry name" value="LysR_substrate"/>
    <property type="match status" value="1"/>
</dbReference>
<evidence type="ECO:0000259" key="5">
    <source>
        <dbReference type="PROSITE" id="PS50931"/>
    </source>
</evidence>
<keyword evidence="7" id="KW-1185">Reference proteome</keyword>